<proteinExistence type="predicted"/>
<feature type="region of interest" description="Disordered" evidence="1">
    <location>
        <begin position="301"/>
        <end position="357"/>
    </location>
</feature>
<dbReference type="EMBL" id="FQWS01000001">
    <property type="protein sequence ID" value="SHG97135.1"/>
    <property type="molecule type" value="Genomic_DNA"/>
</dbReference>
<feature type="compositionally biased region" description="Acidic residues" evidence="1">
    <location>
        <begin position="339"/>
        <end position="350"/>
    </location>
</feature>
<reference evidence="3" key="1">
    <citation type="submission" date="2016-11" db="EMBL/GenBank/DDBJ databases">
        <authorList>
            <person name="Varghese N."/>
            <person name="Submissions S."/>
        </authorList>
    </citation>
    <scope>NUCLEOTIDE SEQUENCE [LARGE SCALE GENOMIC DNA]</scope>
    <source>
        <strain evidence="3">DSM 25330</strain>
    </source>
</reference>
<gene>
    <name evidence="2" type="ORF">SAMN05444148_1387</name>
</gene>
<dbReference type="STRING" id="1089305.SAMN05444148_1387"/>
<dbReference type="Pfam" id="PF19765">
    <property type="entry name" value="DUF6252"/>
    <property type="match status" value="1"/>
</dbReference>
<dbReference type="InterPro" id="IPR028974">
    <property type="entry name" value="TSP_type-3_rpt"/>
</dbReference>
<protein>
    <recommendedName>
        <fullName evidence="4">Thrombospondin type 3 repeat-containing protein</fullName>
    </recommendedName>
</protein>
<dbReference type="AlphaFoldDB" id="A0A1M5P5Y7"/>
<dbReference type="InterPro" id="IPR046219">
    <property type="entry name" value="DUF6252"/>
</dbReference>
<dbReference type="OrthoDB" id="1448607at2"/>
<dbReference type="PROSITE" id="PS51257">
    <property type="entry name" value="PROKAR_LIPOPROTEIN"/>
    <property type="match status" value="1"/>
</dbReference>
<sequence>MNKNIFLILIIALFYGCAEEIEFSNPAVQGNFEGQAWRATVHTASTKDGGLIVRAQRGSEILLLFTTRTDVGQYPLGNNNQSEARFRGADLITYSTLNAPDSSVQVFPSDGLIEITELNSVTNTVTGEFRFNAFTVDGLNSVNFIDGVFFQVPIRENILETTGGSTCDLASAAINDLQTEIMAFEPAPDVDLCLQYQQALEVQVSSCVDVDGSLQMMLDNIDCEDSDGDGRPNSFEDINMDGNLDNDDTDMDGIPNYLDDDDDGDFVPTAIERGDLDGDGIPNYLDVDDDGDGIFTIFEAPTASQNTDGDSLFDYLDTDDDGDGILTIDENPDPNGDGNPDDAVDTDMDGTPDYLQN</sequence>
<evidence type="ECO:0000313" key="3">
    <source>
        <dbReference type="Proteomes" id="UP000184522"/>
    </source>
</evidence>
<evidence type="ECO:0008006" key="4">
    <source>
        <dbReference type="Google" id="ProtNLM"/>
    </source>
</evidence>
<evidence type="ECO:0000313" key="2">
    <source>
        <dbReference type="EMBL" id="SHG97135.1"/>
    </source>
</evidence>
<accession>A0A1M5P5Y7</accession>
<dbReference type="Proteomes" id="UP000184522">
    <property type="component" value="Unassembled WGS sequence"/>
</dbReference>
<organism evidence="2 3">
    <name type="scientific">Winogradskyella jejuensis</name>
    <dbReference type="NCBI Taxonomy" id="1089305"/>
    <lineage>
        <taxon>Bacteria</taxon>
        <taxon>Pseudomonadati</taxon>
        <taxon>Bacteroidota</taxon>
        <taxon>Flavobacteriia</taxon>
        <taxon>Flavobacteriales</taxon>
        <taxon>Flavobacteriaceae</taxon>
        <taxon>Winogradskyella</taxon>
    </lineage>
</organism>
<evidence type="ECO:0000256" key="1">
    <source>
        <dbReference type="SAM" id="MobiDB-lite"/>
    </source>
</evidence>
<feature type="compositionally biased region" description="Low complexity" evidence="1">
    <location>
        <begin position="324"/>
        <end position="338"/>
    </location>
</feature>
<keyword evidence="3" id="KW-1185">Reference proteome</keyword>
<dbReference type="SUPFAM" id="SSF103647">
    <property type="entry name" value="TSP type-3 repeat"/>
    <property type="match status" value="1"/>
</dbReference>
<name>A0A1M5P5Y7_9FLAO</name>
<dbReference type="GO" id="GO:0005509">
    <property type="term" value="F:calcium ion binding"/>
    <property type="evidence" value="ECO:0007669"/>
    <property type="project" value="InterPro"/>
</dbReference>
<dbReference type="RefSeq" id="WP_073084622.1">
    <property type="nucleotide sequence ID" value="NZ_FQWS01000001.1"/>
</dbReference>